<evidence type="ECO:0000259" key="6">
    <source>
        <dbReference type="Pfam" id="PF05175"/>
    </source>
</evidence>
<keyword evidence="1 5" id="KW-0489">Methyltransferase</keyword>
<evidence type="ECO:0000313" key="8">
    <source>
        <dbReference type="EMBL" id="MUN54070.1"/>
    </source>
</evidence>
<organism evidence="8 9">
    <name type="scientific">Rothia koreensis</name>
    <dbReference type="NCBI Taxonomy" id="592378"/>
    <lineage>
        <taxon>Bacteria</taxon>
        <taxon>Bacillati</taxon>
        <taxon>Actinomycetota</taxon>
        <taxon>Actinomycetes</taxon>
        <taxon>Micrococcales</taxon>
        <taxon>Micrococcaceae</taxon>
        <taxon>Rothia</taxon>
    </lineage>
</organism>
<comment type="caution">
    <text evidence="5">Lacks conserved residue(s) required for the propagation of feature annotation.</text>
</comment>
<dbReference type="InterPro" id="IPR002052">
    <property type="entry name" value="DNA_methylase_N6_adenine_CS"/>
</dbReference>
<sequence length="296" mass="31551">MPLAEALREAARRLKTVGIESGRADAELLVAHLVATDRGGEVSRGEVMAGAAAGTLDTPKGFDQIVAARASRVPLQHLTGRAYFRNLTLHVGPGVFIPRPETEVLIDHVNAHLRRRAHENEAAGRDRLVAVDLATGSGALALSMSQENPGCEVYGVELSRSAAEWATRNTELTGLPVSILVQDATRALPGWEGRVDVVVSNPPYIPTTAVPKDPEVADHDPSMALYGGSEDGLAIPKDIAQRASELVRPGGLFVMEHAEVQAEAAARMFSKLGFHEVETIHDLTGRPRATKGYSGV</sequence>
<dbReference type="CDD" id="cd02440">
    <property type="entry name" value="AdoMet_MTases"/>
    <property type="match status" value="1"/>
</dbReference>
<dbReference type="HAMAP" id="MF_02126">
    <property type="entry name" value="RF_methyltr_PrmC"/>
    <property type="match status" value="1"/>
</dbReference>
<evidence type="ECO:0000259" key="7">
    <source>
        <dbReference type="Pfam" id="PF17827"/>
    </source>
</evidence>
<accession>A0A7K1LG42</accession>
<evidence type="ECO:0000313" key="9">
    <source>
        <dbReference type="Proteomes" id="UP000462152"/>
    </source>
</evidence>
<evidence type="ECO:0000256" key="4">
    <source>
        <dbReference type="ARBA" id="ARBA00048391"/>
    </source>
</evidence>
<dbReference type="PANTHER" id="PTHR18895:SF74">
    <property type="entry name" value="MTRF1L RELEASE FACTOR GLUTAMINE METHYLTRANSFERASE"/>
    <property type="match status" value="1"/>
</dbReference>
<dbReference type="OrthoDB" id="9800643at2"/>
<feature type="binding site" evidence="5">
    <location>
        <begin position="201"/>
        <end position="204"/>
    </location>
    <ligand>
        <name>substrate</name>
    </ligand>
</feature>
<dbReference type="SUPFAM" id="SSF53335">
    <property type="entry name" value="S-adenosyl-L-methionine-dependent methyltransferases"/>
    <property type="match status" value="1"/>
</dbReference>
<keyword evidence="3 5" id="KW-0949">S-adenosyl-L-methionine</keyword>
<dbReference type="Proteomes" id="UP000462152">
    <property type="component" value="Unassembled WGS sequence"/>
</dbReference>
<comment type="function">
    <text evidence="5">Methylates the class 1 translation termination release factors RF1/PrfA and RF2/PrfB on the glutamine residue of the universally conserved GGQ motif.</text>
</comment>
<dbReference type="NCBIfam" id="TIGR00536">
    <property type="entry name" value="hemK_fam"/>
    <property type="match status" value="1"/>
</dbReference>
<dbReference type="InterPro" id="IPR040758">
    <property type="entry name" value="PrmC_N"/>
</dbReference>
<dbReference type="Gene3D" id="3.40.50.150">
    <property type="entry name" value="Vaccinia Virus protein VP39"/>
    <property type="match status" value="1"/>
</dbReference>
<protein>
    <recommendedName>
        <fullName evidence="5">Release factor glutamine methyltransferase</fullName>
        <shortName evidence="5">RF MTase</shortName>
        <ecNumber evidence="5">2.1.1.297</ecNumber>
    </recommendedName>
    <alternativeName>
        <fullName evidence="5">N5-glutamine methyltransferase PrmC</fullName>
    </alternativeName>
    <alternativeName>
        <fullName evidence="5">Protein-(glutamine-N5) MTase PrmC</fullName>
    </alternativeName>
    <alternativeName>
        <fullName evidence="5">Protein-glutamine N-methyltransferase PrmC</fullName>
    </alternativeName>
</protein>
<name>A0A7K1LG42_9MICC</name>
<comment type="similarity">
    <text evidence="5">Belongs to the protein N5-glutamine methyltransferase family. PrmC subfamily.</text>
</comment>
<dbReference type="InterPro" id="IPR029063">
    <property type="entry name" value="SAM-dependent_MTases_sf"/>
</dbReference>
<feature type="domain" description="Release factor glutamine methyltransferase N-terminal" evidence="7">
    <location>
        <begin position="5"/>
        <end position="80"/>
    </location>
</feature>
<dbReference type="InterPro" id="IPR007848">
    <property type="entry name" value="Small_mtfrase_dom"/>
</dbReference>
<dbReference type="EC" id="2.1.1.297" evidence="5"/>
<comment type="catalytic activity">
    <reaction evidence="4 5">
        <text>L-glutaminyl-[peptide chain release factor] + S-adenosyl-L-methionine = N(5)-methyl-L-glutaminyl-[peptide chain release factor] + S-adenosyl-L-homocysteine + H(+)</text>
        <dbReference type="Rhea" id="RHEA:42896"/>
        <dbReference type="Rhea" id="RHEA-COMP:10271"/>
        <dbReference type="Rhea" id="RHEA-COMP:10272"/>
        <dbReference type="ChEBI" id="CHEBI:15378"/>
        <dbReference type="ChEBI" id="CHEBI:30011"/>
        <dbReference type="ChEBI" id="CHEBI:57856"/>
        <dbReference type="ChEBI" id="CHEBI:59789"/>
        <dbReference type="ChEBI" id="CHEBI:61891"/>
        <dbReference type="EC" id="2.1.1.297"/>
    </reaction>
</comment>
<keyword evidence="9" id="KW-1185">Reference proteome</keyword>
<dbReference type="GO" id="GO:0032259">
    <property type="term" value="P:methylation"/>
    <property type="evidence" value="ECO:0007669"/>
    <property type="project" value="UniProtKB-KW"/>
</dbReference>
<reference evidence="8 9" key="1">
    <citation type="submission" date="2019-12" db="EMBL/GenBank/DDBJ databases">
        <authorList>
            <person name="Li J."/>
            <person name="Shi Y."/>
            <person name="Xu G."/>
            <person name="Xiao D."/>
            <person name="Ran X."/>
        </authorList>
    </citation>
    <scope>NUCLEOTIDE SEQUENCE [LARGE SCALE GENOMIC DNA]</scope>
    <source>
        <strain evidence="8 9">JCM 15915</strain>
    </source>
</reference>
<dbReference type="AlphaFoldDB" id="A0A7K1LG42"/>
<dbReference type="EMBL" id="WOGT01000001">
    <property type="protein sequence ID" value="MUN54070.1"/>
    <property type="molecule type" value="Genomic_DNA"/>
</dbReference>
<keyword evidence="2 5" id="KW-0808">Transferase</keyword>
<dbReference type="InterPro" id="IPR019874">
    <property type="entry name" value="RF_methyltr_PrmC"/>
</dbReference>
<gene>
    <name evidence="5 8" type="primary">prmC</name>
    <name evidence="8" type="ORF">GMA10_02325</name>
</gene>
<dbReference type="PANTHER" id="PTHR18895">
    <property type="entry name" value="HEMK METHYLTRANSFERASE"/>
    <property type="match status" value="1"/>
</dbReference>
<dbReference type="NCBIfam" id="TIGR03534">
    <property type="entry name" value="RF_mod_PrmC"/>
    <property type="match status" value="1"/>
</dbReference>
<comment type="caution">
    <text evidence="8">The sequence shown here is derived from an EMBL/GenBank/DDBJ whole genome shotgun (WGS) entry which is preliminary data.</text>
</comment>
<dbReference type="Pfam" id="PF17827">
    <property type="entry name" value="PrmC_N"/>
    <property type="match status" value="1"/>
</dbReference>
<feature type="domain" description="Methyltransferase small" evidence="6">
    <location>
        <begin position="129"/>
        <end position="205"/>
    </location>
</feature>
<dbReference type="GO" id="GO:0003676">
    <property type="term" value="F:nucleic acid binding"/>
    <property type="evidence" value="ECO:0007669"/>
    <property type="project" value="InterPro"/>
</dbReference>
<dbReference type="Pfam" id="PF05175">
    <property type="entry name" value="MTS"/>
    <property type="match status" value="1"/>
</dbReference>
<dbReference type="InterPro" id="IPR004556">
    <property type="entry name" value="HemK-like"/>
</dbReference>
<proteinExistence type="inferred from homology"/>
<evidence type="ECO:0000256" key="2">
    <source>
        <dbReference type="ARBA" id="ARBA00022679"/>
    </source>
</evidence>
<evidence type="ECO:0000256" key="3">
    <source>
        <dbReference type="ARBA" id="ARBA00022691"/>
    </source>
</evidence>
<dbReference type="Gene3D" id="1.10.8.10">
    <property type="entry name" value="DNA helicase RuvA subunit, C-terminal domain"/>
    <property type="match status" value="1"/>
</dbReference>
<dbReference type="GO" id="GO:0102559">
    <property type="term" value="F:peptide chain release factor N(5)-glutamine methyltransferase activity"/>
    <property type="evidence" value="ECO:0007669"/>
    <property type="project" value="UniProtKB-EC"/>
</dbReference>
<feature type="binding site" evidence="5">
    <location>
        <position position="201"/>
    </location>
    <ligand>
        <name>S-adenosyl-L-methionine</name>
        <dbReference type="ChEBI" id="CHEBI:59789"/>
    </ligand>
</feature>
<dbReference type="InterPro" id="IPR050320">
    <property type="entry name" value="N5-glutamine_MTase"/>
</dbReference>
<dbReference type="PROSITE" id="PS00092">
    <property type="entry name" value="N6_MTASE"/>
    <property type="match status" value="1"/>
</dbReference>
<evidence type="ECO:0000256" key="1">
    <source>
        <dbReference type="ARBA" id="ARBA00022603"/>
    </source>
</evidence>
<evidence type="ECO:0000256" key="5">
    <source>
        <dbReference type="HAMAP-Rule" id="MF_02126"/>
    </source>
</evidence>
<feature type="binding site" evidence="5">
    <location>
        <position position="157"/>
    </location>
    <ligand>
        <name>S-adenosyl-L-methionine</name>
        <dbReference type="ChEBI" id="CHEBI:59789"/>
    </ligand>
</feature>